<dbReference type="InterPro" id="IPR007502">
    <property type="entry name" value="Helicase-assoc_dom"/>
</dbReference>
<dbReference type="PANTHER" id="PTHR18934">
    <property type="entry name" value="ATP-DEPENDENT RNA HELICASE"/>
    <property type="match status" value="1"/>
</dbReference>
<dbReference type="STRING" id="446466.Cfla_0113"/>
<name>D5UFS4_CELFN</name>
<dbReference type="GO" id="GO:0005524">
    <property type="term" value="F:ATP binding"/>
    <property type="evidence" value="ECO:0007669"/>
    <property type="project" value="UniProtKB-KW"/>
</dbReference>
<keyword evidence="4" id="KW-0067">ATP-binding</keyword>
<feature type="compositionally biased region" description="Pro residues" evidence="5">
    <location>
        <begin position="1214"/>
        <end position="1226"/>
    </location>
</feature>
<gene>
    <name evidence="8" type="ordered locus">Cfla_0113</name>
</gene>
<evidence type="ECO:0000256" key="5">
    <source>
        <dbReference type="SAM" id="MobiDB-lite"/>
    </source>
</evidence>
<dbReference type="InterPro" id="IPR011545">
    <property type="entry name" value="DEAD/DEAH_box_helicase_dom"/>
</dbReference>
<feature type="region of interest" description="Disordered" evidence="5">
    <location>
        <begin position="1"/>
        <end position="119"/>
    </location>
</feature>
<dbReference type="Pfam" id="PF07717">
    <property type="entry name" value="OB_NTP_bind"/>
    <property type="match status" value="1"/>
</dbReference>
<dbReference type="InterPro" id="IPR014001">
    <property type="entry name" value="Helicase_ATP-bd"/>
</dbReference>
<evidence type="ECO:0000256" key="3">
    <source>
        <dbReference type="ARBA" id="ARBA00022806"/>
    </source>
</evidence>
<feature type="compositionally biased region" description="Basic and acidic residues" evidence="5">
    <location>
        <begin position="715"/>
        <end position="725"/>
    </location>
</feature>
<dbReference type="SUPFAM" id="SSF52540">
    <property type="entry name" value="P-loop containing nucleoside triphosphate hydrolases"/>
    <property type="match status" value="1"/>
</dbReference>
<feature type="region of interest" description="Disordered" evidence="5">
    <location>
        <begin position="1192"/>
        <end position="1274"/>
    </location>
</feature>
<sequence>MSTSDPTPAAAEGSRRADAASQPGTGSPRAGAAGGDGPRGRRRGGRGRGPGRSGGARRDEGTADDTRRTKGADDTRRTEGADDTRRAGGAADDAGQRPRRDDRRRRDDRTRPDRTRADARLARAAEARAQVVLPAIVYPEQLPVSARRQEIADAIRDHQVVVVAGETGSGKTTQLPKIALELGRGRAGQIGHTQPRRIAARTVAERIADELGVPLGGVVGYQVRFTDESSDSTLVKVMTDGILLAQIQRDPMLRMYDTLIIDEAHERSLNIDFILGYLTRLLPQRPDLKLVITSATIDSDRFARHFGSPATAAAEDRTPAPVVEVSGRTYPVEIRYQPLSPDDGPDRDLVTGITEAVDELMAAGPGDVLVFLSGEREIRDAEDALRGSLGPRVTDPRHPDGVEIVPLYARLSAAEQRRVFEAHTTRRVILATNVAETSLTVPGVRYVVDPGTARISRYSKATKVQRLPIEPVSQASANQRSGRSGRVAPGIAIRLYSEEDFESRPEYTEPEILRTSLASVILQMIAVGVVTSPDEVVDFPFVDPPDVRAVRDGVALLTELHALEVQGGRTRLTETGRALAQLPIDPRLARMVVEAGRRGVAREVLVIAAALSIQDPRERPAESRETADALHRRFADPSSDLLTYLNLWTYLRDRQRELSGSAFRRLCKAEHLHFLRVREWQDVVTQLRQMAKDLGFEAKGAPTPASDEVPAAAGHGRDGRRDGGRHTPTGAPTQDAGSVERPDALQTRWTWDGDAIHRALLPGLLSQIGMQVVTDVAAGAPAKGRDGKPRRPDSRARNEYLGARGARFAIFPGSGLSRRPPSWVMAAELVETSRLWARDVAKVDPAWVEEAAAHLVKRTYADPAWSTRQGAAMVNEKVLLYGVPVVAQRRVLLARIDPEHARELFVRHALVQGEWTTHHTFFHENRRLLAEAEALAARARRRDLVVDDDALFDFYDARVPPEVVSARHFDRWWKDARRADPDLLSFTRELLVGDDAAEIDEGAFPSRWPQGELSFPLTYQFEPGTEADGVTVHVPISQLPRVRPEGFDWMVPGMRAELLTATIRALPKPVRVQLVPAPDVARAVDAWLTEHAASWVDTVRAADAAPSFREMFARAVRALRDVDVPADAVDEERLPAHLRMTFRVVGDRGGVVDEGKDLLALQRRNADRAQDAVASAVRTAVRAAMQEAAAQAGVTAPGTSSAARSASASSTPGTPTPDAPTPPGATTPPGARRHSSPTPATPGTPTPGASRRSSPEDVPDLERTGLTTWPDLPGALPDVVEARSAAGGVVRAYPTLVEEGTTVALRVLADAGTADAGARRGLRRLLLLDVGLATARITTRWTGAQALALAASPYRSTDALVTDVQLAAIDRIVSRHLGGRSPREVRDADAYATVRTHVRTHLEDDVHRVVGDLVGVLGAWRELDADVRGVSSLALLATAQDVREQAAALVHDGFVRRVGADRLPQLVRYLRAARHRLAKAAENPTRDADLAWQVHDVEQQLDAARERAASAAPDPARDAALDDVRWLVEELRVSLFAQQLGTPVPVSPTRIRKALAAIGA</sequence>
<evidence type="ECO:0000256" key="2">
    <source>
        <dbReference type="ARBA" id="ARBA00022801"/>
    </source>
</evidence>
<dbReference type="Pfam" id="PF00271">
    <property type="entry name" value="Helicase_C"/>
    <property type="match status" value="1"/>
</dbReference>
<dbReference type="GO" id="GO:0016787">
    <property type="term" value="F:hydrolase activity"/>
    <property type="evidence" value="ECO:0007669"/>
    <property type="project" value="UniProtKB-KW"/>
</dbReference>
<dbReference type="SMART" id="SM00490">
    <property type="entry name" value="HELICc"/>
    <property type="match status" value="1"/>
</dbReference>
<dbReference type="PROSITE" id="PS51194">
    <property type="entry name" value="HELICASE_CTER"/>
    <property type="match status" value="1"/>
</dbReference>
<dbReference type="EMBL" id="CP001964">
    <property type="protein sequence ID" value="ADG73033.1"/>
    <property type="molecule type" value="Genomic_DNA"/>
</dbReference>
<feature type="domain" description="Helicase C-terminal" evidence="7">
    <location>
        <begin position="352"/>
        <end position="528"/>
    </location>
</feature>
<dbReference type="FunFam" id="1.20.120.1080:FF:000005">
    <property type="entry name" value="ATP-dependent helicase HrpA"/>
    <property type="match status" value="1"/>
</dbReference>
<evidence type="ECO:0000256" key="1">
    <source>
        <dbReference type="ARBA" id="ARBA00022741"/>
    </source>
</evidence>
<dbReference type="NCBIfam" id="TIGR01967">
    <property type="entry name" value="DEAH_box_HrpA"/>
    <property type="match status" value="1"/>
</dbReference>
<feature type="compositionally biased region" description="Basic and acidic residues" evidence="5">
    <location>
        <begin position="56"/>
        <end position="86"/>
    </location>
</feature>
<dbReference type="SMART" id="SM00382">
    <property type="entry name" value="AAA"/>
    <property type="match status" value="1"/>
</dbReference>
<dbReference type="Gene3D" id="3.40.50.300">
    <property type="entry name" value="P-loop containing nucleotide triphosphate hydrolases"/>
    <property type="match status" value="2"/>
</dbReference>
<organism evidence="8 9">
    <name type="scientific">Cellulomonas flavigena (strain ATCC 482 / DSM 20109 / BCRC 11376 / JCM 18109 / NBRC 3775 / NCIMB 8073 / NRS 134)</name>
    <dbReference type="NCBI Taxonomy" id="446466"/>
    <lineage>
        <taxon>Bacteria</taxon>
        <taxon>Bacillati</taxon>
        <taxon>Actinomycetota</taxon>
        <taxon>Actinomycetes</taxon>
        <taxon>Micrococcales</taxon>
        <taxon>Cellulomonadaceae</taxon>
        <taxon>Cellulomonas</taxon>
    </lineage>
</organism>
<dbReference type="GO" id="GO:0003724">
    <property type="term" value="F:RNA helicase activity"/>
    <property type="evidence" value="ECO:0007669"/>
    <property type="project" value="InterPro"/>
</dbReference>
<dbReference type="HOGENOM" id="CLU_001832_3_3_11"/>
<dbReference type="eggNOG" id="COG1643">
    <property type="taxonomic scope" value="Bacteria"/>
</dbReference>
<dbReference type="SMART" id="SM00847">
    <property type="entry name" value="HA2"/>
    <property type="match status" value="1"/>
</dbReference>
<dbReference type="Gene3D" id="1.20.120.1080">
    <property type="match status" value="1"/>
</dbReference>
<keyword evidence="9" id="KW-1185">Reference proteome</keyword>
<dbReference type="GO" id="GO:0003723">
    <property type="term" value="F:RNA binding"/>
    <property type="evidence" value="ECO:0007669"/>
    <property type="project" value="TreeGrafter"/>
</dbReference>
<dbReference type="Pfam" id="PF11898">
    <property type="entry name" value="DUF3418"/>
    <property type="match status" value="1"/>
</dbReference>
<dbReference type="CDD" id="cd18791">
    <property type="entry name" value="SF2_C_RHA"/>
    <property type="match status" value="1"/>
</dbReference>
<evidence type="ECO:0000313" key="8">
    <source>
        <dbReference type="EMBL" id="ADG73033.1"/>
    </source>
</evidence>
<dbReference type="InterPro" id="IPR010222">
    <property type="entry name" value="RNA_helicase_HrpA"/>
</dbReference>
<feature type="compositionally biased region" description="Low complexity" evidence="5">
    <location>
        <begin position="1192"/>
        <end position="1213"/>
    </location>
</feature>
<dbReference type="InterPro" id="IPR003593">
    <property type="entry name" value="AAA+_ATPase"/>
</dbReference>
<feature type="region of interest" description="Disordered" evidence="5">
    <location>
        <begin position="697"/>
        <end position="742"/>
    </location>
</feature>
<reference evidence="8 9" key="1">
    <citation type="journal article" date="2010" name="Stand. Genomic Sci.">
        <title>Complete genome sequence of Cellulomonas flavigena type strain (134).</title>
        <authorList>
            <person name="Abt B."/>
            <person name="Foster B."/>
            <person name="Lapidus A."/>
            <person name="Clum A."/>
            <person name="Sun H."/>
            <person name="Pukall R."/>
            <person name="Lucas S."/>
            <person name="Glavina Del Rio T."/>
            <person name="Nolan M."/>
            <person name="Tice H."/>
            <person name="Cheng J.F."/>
            <person name="Pitluck S."/>
            <person name="Liolios K."/>
            <person name="Ivanova N."/>
            <person name="Mavromatis K."/>
            <person name="Ovchinnikova G."/>
            <person name="Pati A."/>
            <person name="Goodwin L."/>
            <person name="Chen A."/>
            <person name="Palaniappan K."/>
            <person name="Land M."/>
            <person name="Hauser L."/>
            <person name="Chang Y.J."/>
            <person name="Jeffries C.D."/>
            <person name="Rohde M."/>
            <person name="Goker M."/>
            <person name="Woyke T."/>
            <person name="Bristow J."/>
            <person name="Eisen J.A."/>
            <person name="Markowitz V."/>
            <person name="Hugenholtz P."/>
            <person name="Kyrpides N.C."/>
            <person name="Klenk H.P."/>
        </authorList>
    </citation>
    <scope>NUCLEOTIDE SEQUENCE [LARGE SCALE GENOMIC DNA]</scope>
    <source>
        <strain evidence="9">ATCC 482 / DSM 20109 / BCRC 11376 / JCM 18109 / NBRC 3775 / NCIMB 8073 / NRS 134</strain>
    </source>
</reference>
<dbReference type="OrthoDB" id="9805617at2"/>
<feature type="domain" description="Helicase ATP-binding" evidence="6">
    <location>
        <begin position="152"/>
        <end position="302"/>
    </location>
</feature>
<keyword evidence="1" id="KW-0547">Nucleotide-binding</keyword>
<evidence type="ECO:0000259" key="6">
    <source>
        <dbReference type="PROSITE" id="PS51192"/>
    </source>
</evidence>
<evidence type="ECO:0000259" key="7">
    <source>
        <dbReference type="PROSITE" id="PS51194"/>
    </source>
</evidence>
<dbReference type="PANTHER" id="PTHR18934:SF99">
    <property type="entry name" value="ATP-DEPENDENT RNA HELICASE DHX37-RELATED"/>
    <property type="match status" value="1"/>
</dbReference>
<dbReference type="Pfam" id="PF21010">
    <property type="entry name" value="HA2_C"/>
    <property type="match status" value="1"/>
</dbReference>
<keyword evidence="3 8" id="KW-0347">Helicase</keyword>
<dbReference type="SMART" id="SM00487">
    <property type="entry name" value="DEXDc"/>
    <property type="match status" value="1"/>
</dbReference>
<dbReference type="KEGG" id="cfl:Cfla_0113"/>
<evidence type="ECO:0000313" key="9">
    <source>
        <dbReference type="Proteomes" id="UP000000849"/>
    </source>
</evidence>
<dbReference type="InterPro" id="IPR027417">
    <property type="entry name" value="P-loop_NTPase"/>
</dbReference>
<dbReference type="RefSeq" id="WP_013115367.1">
    <property type="nucleotide sequence ID" value="NC_014151.1"/>
</dbReference>
<evidence type="ECO:0000256" key="4">
    <source>
        <dbReference type="ARBA" id="ARBA00022840"/>
    </source>
</evidence>
<accession>D5UFS4</accession>
<dbReference type="InterPro" id="IPR001650">
    <property type="entry name" value="Helicase_C-like"/>
</dbReference>
<dbReference type="InterPro" id="IPR024590">
    <property type="entry name" value="HrpA_C"/>
</dbReference>
<protein>
    <submittedName>
        <fullName evidence="8">ATP-dependent helicase HrpA</fullName>
    </submittedName>
</protein>
<feature type="compositionally biased region" description="Basic and acidic residues" evidence="5">
    <location>
        <begin position="94"/>
        <end position="119"/>
    </location>
</feature>
<dbReference type="PROSITE" id="PS51192">
    <property type="entry name" value="HELICASE_ATP_BIND_1"/>
    <property type="match status" value="1"/>
</dbReference>
<dbReference type="Pfam" id="PF00270">
    <property type="entry name" value="DEAD"/>
    <property type="match status" value="1"/>
</dbReference>
<dbReference type="InterPro" id="IPR011709">
    <property type="entry name" value="DEAD-box_helicase_OB_fold"/>
</dbReference>
<keyword evidence="2" id="KW-0378">Hydrolase</keyword>
<proteinExistence type="predicted"/>
<dbReference type="Proteomes" id="UP000000849">
    <property type="component" value="Chromosome"/>
</dbReference>